<dbReference type="EMBL" id="OU898285">
    <property type="protein sequence ID" value="CAG9828299.1"/>
    <property type="molecule type" value="Genomic_DNA"/>
</dbReference>
<name>A0A9N9SQ95_DIABA</name>
<reference evidence="2" key="1">
    <citation type="submission" date="2022-01" db="EMBL/GenBank/DDBJ databases">
        <authorList>
            <person name="King R."/>
        </authorList>
    </citation>
    <scope>NUCLEOTIDE SEQUENCE</scope>
</reference>
<organism evidence="2 3">
    <name type="scientific">Diabrotica balteata</name>
    <name type="common">Banded cucumber beetle</name>
    <dbReference type="NCBI Taxonomy" id="107213"/>
    <lineage>
        <taxon>Eukaryota</taxon>
        <taxon>Metazoa</taxon>
        <taxon>Ecdysozoa</taxon>
        <taxon>Arthropoda</taxon>
        <taxon>Hexapoda</taxon>
        <taxon>Insecta</taxon>
        <taxon>Pterygota</taxon>
        <taxon>Neoptera</taxon>
        <taxon>Endopterygota</taxon>
        <taxon>Coleoptera</taxon>
        <taxon>Polyphaga</taxon>
        <taxon>Cucujiformia</taxon>
        <taxon>Chrysomeloidea</taxon>
        <taxon>Chrysomelidae</taxon>
        <taxon>Galerucinae</taxon>
        <taxon>Diabroticina</taxon>
        <taxon>Diabroticites</taxon>
        <taxon>Diabrotica</taxon>
    </lineage>
</organism>
<protein>
    <submittedName>
        <fullName evidence="2">Uncharacterized protein</fullName>
    </submittedName>
</protein>
<dbReference type="OrthoDB" id="6781030at2759"/>
<proteinExistence type="predicted"/>
<gene>
    <name evidence="2" type="ORF">DIABBA_LOCUS2226</name>
</gene>
<dbReference type="Proteomes" id="UP001153709">
    <property type="component" value="Chromosome 10"/>
</dbReference>
<accession>A0A9N9SQ95</accession>
<evidence type="ECO:0000256" key="1">
    <source>
        <dbReference type="SAM" id="MobiDB-lite"/>
    </source>
</evidence>
<evidence type="ECO:0000313" key="2">
    <source>
        <dbReference type="EMBL" id="CAG9828299.1"/>
    </source>
</evidence>
<sequence length="159" mass="17899">MNNIIIEPSSAGKGRKPLVNKDQWKREIAKKRSSDEVIDSDDDQSDFSNIQNTLFTIMLETPENAAIKNDNKKPRKPAINSRAQVFTKDLFGRCIGKSDLENIKANTHTTDVYTKLDCSVLYEPYGASELVCNIPNELHTRSHTAYSMKTELLLGPRQG</sequence>
<keyword evidence="3" id="KW-1185">Reference proteome</keyword>
<feature type="region of interest" description="Disordered" evidence="1">
    <location>
        <begin position="1"/>
        <end position="23"/>
    </location>
</feature>
<evidence type="ECO:0000313" key="3">
    <source>
        <dbReference type="Proteomes" id="UP001153709"/>
    </source>
</evidence>
<dbReference type="AlphaFoldDB" id="A0A9N9SQ95"/>